<dbReference type="SUPFAM" id="SSF52317">
    <property type="entry name" value="Class I glutamine amidotransferase-like"/>
    <property type="match status" value="1"/>
</dbReference>
<keyword evidence="1 4" id="KW-0812">Transmembrane</keyword>
<dbReference type="InterPro" id="IPR036465">
    <property type="entry name" value="vWFA_dom_sf"/>
</dbReference>
<feature type="transmembrane region" description="Helical" evidence="1">
    <location>
        <begin position="6"/>
        <end position="24"/>
    </location>
</feature>
<feature type="transmembrane region" description="Helical" evidence="1">
    <location>
        <begin position="653"/>
        <end position="671"/>
    </location>
</feature>
<dbReference type="InterPro" id="IPR024163">
    <property type="entry name" value="Aerotolerance_reg_N"/>
</dbReference>
<dbReference type="PANTHER" id="PTHR37464:SF1">
    <property type="entry name" value="BLL2463 PROTEIN"/>
    <property type="match status" value="1"/>
</dbReference>
<reference evidence="4 5" key="1">
    <citation type="submission" date="2016-10" db="EMBL/GenBank/DDBJ databases">
        <authorList>
            <person name="de Groot N.N."/>
        </authorList>
    </citation>
    <scope>NUCLEOTIDE SEQUENCE [LARGE SCALE GENOMIC DNA]</scope>
    <source>
        <strain evidence="4 5">AB35.6</strain>
    </source>
</reference>
<dbReference type="NCBIfam" id="TIGR02226">
    <property type="entry name" value="two_anch"/>
    <property type="match status" value="1"/>
</dbReference>
<feature type="domain" description="Aerotolerance regulator N-terminal" evidence="2">
    <location>
        <begin position="1"/>
        <end position="76"/>
    </location>
</feature>
<evidence type="ECO:0000259" key="3">
    <source>
        <dbReference type="Pfam" id="PF13519"/>
    </source>
</evidence>
<dbReference type="InterPro" id="IPR002035">
    <property type="entry name" value="VWF_A"/>
</dbReference>
<protein>
    <submittedName>
        <fullName evidence="4">N-terminal double-transmembrane domain-containing protein</fullName>
    </submittedName>
</protein>
<sequence>MGLLSPWFLGGLLALGVPVFVHLLKRHITVPRPMASLMFFERGTQSSTKHRRLKYLLLFALRAALLLLLVLAFANPFLRRPASDPTGRLLLIVLDNSFSMRAGSRFGDAKQQALATLNAKPSSQKAQIVALGGQVAMLTQPIEDLAQLRNALEGIQPGDGHASFGELGRNIRTLGEQMKGPADLHLFSDMQRSAMPANFADMVLPAETKLIVHPVVKGVAVPNWTVASVDAPAELADPKDTKKSRVLAVIAGLNTPATSKSVSLLVNGRSIATRKVEVPANGRATVEFSPLDIGYGFNKCEVRVDAADAFPLDDASVFAVRRSDPQKVLFVRGLGDTRSELYFGTALTAAAQASFTMQAASAASTNDLDPSRFAFVVLSDAVALPPIFERNLQDYVNKGGSVFIALGTGAGHHARIPLWGSEVKDNRDFSRGGGAATTVGQVDFTHPALADAQPGRDNGGWAETKILYASVVDAGNARVVARLSDGTPLLLDKPMGEGHVLLFTTGFDNLTNDLPLHPVFVAFVDRTARYLSGTERLSGSRLVDSFVQLRNGGVPAGAVASAEVVDPAGRRPLSLEEARTAQAFRLDHAGFYQVRFANGKDAVIGVNPDRLESDLQPMPDDTLQLWTGSNTAAPAEAAQTAAASGVKYRPVGLWWWVMLLALLVALAEIAVSSGYMGTQREDA</sequence>
<dbReference type="Gene3D" id="3.40.50.410">
    <property type="entry name" value="von Willebrand factor, type A domain"/>
    <property type="match status" value="1"/>
</dbReference>
<name>A0A1H4LKQ7_9BACT</name>
<dbReference type="Pfam" id="PF07584">
    <property type="entry name" value="BatA"/>
    <property type="match status" value="1"/>
</dbReference>
<dbReference type="RefSeq" id="WP_074653238.1">
    <property type="nucleotide sequence ID" value="NZ_FNSD01000001.1"/>
</dbReference>
<dbReference type="SUPFAM" id="SSF53300">
    <property type="entry name" value="vWA-like"/>
    <property type="match status" value="1"/>
</dbReference>
<keyword evidence="1" id="KW-1133">Transmembrane helix</keyword>
<dbReference type="Gene3D" id="3.40.50.880">
    <property type="match status" value="1"/>
</dbReference>
<accession>A0A1H4LKQ7</accession>
<dbReference type="InterPro" id="IPR011933">
    <property type="entry name" value="Double_TM_dom"/>
</dbReference>
<dbReference type="Proteomes" id="UP000182409">
    <property type="component" value="Unassembled WGS sequence"/>
</dbReference>
<dbReference type="AlphaFoldDB" id="A0A1H4LKQ7"/>
<evidence type="ECO:0000259" key="2">
    <source>
        <dbReference type="Pfam" id="PF07584"/>
    </source>
</evidence>
<evidence type="ECO:0000313" key="4">
    <source>
        <dbReference type="EMBL" id="SEB71224.1"/>
    </source>
</evidence>
<proteinExistence type="predicted"/>
<evidence type="ECO:0000256" key="1">
    <source>
        <dbReference type="SAM" id="Phobius"/>
    </source>
</evidence>
<dbReference type="EMBL" id="FNSD01000001">
    <property type="protein sequence ID" value="SEB71224.1"/>
    <property type="molecule type" value="Genomic_DNA"/>
</dbReference>
<keyword evidence="1" id="KW-0472">Membrane</keyword>
<evidence type="ECO:0000313" key="5">
    <source>
        <dbReference type="Proteomes" id="UP000182409"/>
    </source>
</evidence>
<dbReference type="Pfam" id="PF13519">
    <property type="entry name" value="VWA_2"/>
    <property type="match status" value="1"/>
</dbReference>
<dbReference type="OrthoDB" id="9773014at2"/>
<gene>
    <name evidence="4" type="ORF">SAMN05443244_1632</name>
</gene>
<dbReference type="InterPro" id="IPR029062">
    <property type="entry name" value="Class_I_gatase-like"/>
</dbReference>
<feature type="domain" description="VWFA" evidence="3">
    <location>
        <begin position="90"/>
        <end position="190"/>
    </location>
</feature>
<dbReference type="PANTHER" id="PTHR37464">
    <property type="entry name" value="BLL2463 PROTEIN"/>
    <property type="match status" value="1"/>
</dbReference>
<organism evidence="4 5">
    <name type="scientific">Terriglobus roseus</name>
    <dbReference type="NCBI Taxonomy" id="392734"/>
    <lineage>
        <taxon>Bacteria</taxon>
        <taxon>Pseudomonadati</taxon>
        <taxon>Acidobacteriota</taxon>
        <taxon>Terriglobia</taxon>
        <taxon>Terriglobales</taxon>
        <taxon>Acidobacteriaceae</taxon>
        <taxon>Terriglobus</taxon>
    </lineage>
</organism>
<feature type="transmembrane region" description="Helical" evidence="1">
    <location>
        <begin position="55"/>
        <end position="78"/>
    </location>
</feature>